<dbReference type="STRING" id="1618023.UH38_15560"/>
<dbReference type="Pfam" id="PF07729">
    <property type="entry name" value="FCD"/>
    <property type="match status" value="1"/>
</dbReference>
<dbReference type="SMART" id="SM00345">
    <property type="entry name" value="HTH_GNTR"/>
    <property type="match status" value="1"/>
</dbReference>
<dbReference type="GO" id="GO:0003677">
    <property type="term" value="F:DNA binding"/>
    <property type="evidence" value="ECO:0007669"/>
    <property type="project" value="UniProtKB-KW"/>
</dbReference>
<dbReference type="InterPro" id="IPR011711">
    <property type="entry name" value="GntR_C"/>
</dbReference>
<dbReference type="GO" id="GO:0003700">
    <property type="term" value="F:DNA-binding transcription factor activity"/>
    <property type="evidence" value="ECO:0007669"/>
    <property type="project" value="InterPro"/>
</dbReference>
<feature type="domain" description="HTH gntR-type" evidence="4">
    <location>
        <begin position="11"/>
        <end position="78"/>
    </location>
</feature>
<dbReference type="AlphaFoldDB" id="A0A0D8ZQ86"/>
<dbReference type="PROSITE" id="PS50949">
    <property type="entry name" value="HTH_GNTR"/>
    <property type="match status" value="1"/>
</dbReference>
<dbReference type="InterPro" id="IPR008920">
    <property type="entry name" value="TF_FadR/GntR_C"/>
</dbReference>
<dbReference type="Gene3D" id="1.20.120.530">
    <property type="entry name" value="GntR ligand-binding domain-like"/>
    <property type="match status" value="1"/>
</dbReference>
<dbReference type="SMART" id="SM00895">
    <property type="entry name" value="FCD"/>
    <property type="match status" value="1"/>
</dbReference>
<dbReference type="EMBL" id="JYON01000017">
    <property type="protein sequence ID" value="KJH70890.1"/>
    <property type="molecule type" value="Genomic_DNA"/>
</dbReference>
<dbReference type="Proteomes" id="UP000032452">
    <property type="component" value="Unassembled WGS sequence"/>
</dbReference>
<gene>
    <name evidence="5" type="ORF">UH38_15560</name>
</gene>
<protein>
    <submittedName>
        <fullName evidence="5">Transcriptional regulator</fullName>
    </submittedName>
</protein>
<dbReference type="SUPFAM" id="SSF46785">
    <property type="entry name" value="Winged helix' DNA-binding domain"/>
    <property type="match status" value="1"/>
</dbReference>
<name>A0A0D8ZQ86_9CYAN</name>
<dbReference type="PATRIC" id="fig|1618023.3.peg.139"/>
<keyword evidence="2" id="KW-0238">DNA-binding</keyword>
<sequence>MPIRAPLQRSQPLKEQAYQAIRSAILSGEFTPGQRLIETQLAKMLQVSRTPIREALRLLQSEDLVVEEPHNVLRVATFSVADALQLYDCRIALEQLSVTAACENATDTQLQKLSLLVMQAEKLVQGEVSELTNFQLLNIDYQFHRLLAESSGNLWLRSLLDQVFDKMMLLRIQTIQQNRNVLEIRFEHQRVYEAVRSRDPQAAKQAMYDHLVAAKTRVAREVENLQQDAEIS</sequence>
<dbReference type="Gene3D" id="1.10.10.10">
    <property type="entry name" value="Winged helix-like DNA-binding domain superfamily/Winged helix DNA-binding domain"/>
    <property type="match status" value="1"/>
</dbReference>
<dbReference type="Pfam" id="PF00392">
    <property type="entry name" value="GntR"/>
    <property type="match status" value="1"/>
</dbReference>
<comment type="caution">
    <text evidence="5">The sequence shown here is derived from an EMBL/GenBank/DDBJ whole genome shotgun (WGS) entry which is preliminary data.</text>
</comment>
<accession>A0A0D8ZQ86</accession>
<dbReference type="InterPro" id="IPR036390">
    <property type="entry name" value="WH_DNA-bd_sf"/>
</dbReference>
<dbReference type="PANTHER" id="PTHR43537">
    <property type="entry name" value="TRANSCRIPTIONAL REGULATOR, GNTR FAMILY"/>
    <property type="match status" value="1"/>
</dbReference>
<dbReference type="InterPro" id="IPR036388">
    <property type="entry name" value="WH-like_DNA-bd_sf"/>
</dbReference>
<dbReference type="CDD" id="cd07377">
    <property type="entry name" value="WHTH_GntR"/>
    <property type="match status" value="1"/>
</dbReference>
<keyword evidence="3" id="KW-0804">Transcription</keyword>
<organism evidence="5 6">
    <name type="scientific">Aliterella atlantica CENA595</name>
    <dbReference type="NCBI Taxonomy" id="1618023"/>
    <lineage>
        <taxon>Bacteria</taxon>
        <taxon>Bacillati</taxon>
        <taxon>Cyanobacteriota</taxon>
        <taxon>Cyanophyceae</taxon>
        <taxon>Chroococcidiopsidales</taxon>
        <taxon>Aliterellaceae</taxon>
        <taxon>Aliterella</taxon>
    </lineage>
</organism>
<proteinExistence type="predicted"/>
<dbReference type="SUPFAM" id="SSF48008">
    <property type="entry name" value="GntR ligand-binding domain-like"/>
    <property type="match status" value="1"/>
</dbReference>
<keyword evidence="1" id="KW-0805">Transcription regulation</keyword>
<evidence type="ECO:0000313" key="6">
    <source>
        <dbReference type="Proteomes" id="UP000032452"/>
    </source>
</evidence>
<evidence type="ECO:0000256" key="3">
    <source>
        <dbReference type="ARBA" id="ARBA00023163"/>
    </source>
</evidence>
<dbReference type="InterPro" id="IPR000524">
    <property type="entry name" value="Tscrpt_reg_HTH_GntR"/>
</dbReference>
<keyword evidence="6" id="KW-1185">Reference proteome</keyword>
<evidence type="ECO:0000256" key="2">
    <source>
        <dbReference type="ARBA" id="ARBA00023125"/>
    </source>
</evidence>
<dbReference type="PANTHER" id="PTHR43537:SF24">
    <property type="entry name" value="GLUCONATE OPERON TRANSCRIPTIONAL REPRESSOR"/>
    <property type="match status" value="1"/>
</dbReference>
<reference evidence="5 6" key="1">
    <citation type="submission" date="2015-02" db="EMBL/GenBank/DDBJ databases">
        <title>Draft genome of a novel marine cyanobacterium (Chroococcales) isolated from South Atlantic Ocean.</title>
        <authorList>
            <person name="Rigonato J."/>
            <person name="Alvarenga D.O."/>
            <person name="Branco L.H."/>
            <person name="Varani A.M."/>
            <person name="Brandini F.P."/>
            <person name="Fiore M.F."/>
        </authorList>
    </citation>
    <scope>NUCLEOTIDE SEQUENCE [LARGE SCALE GENOMIC DNA]</scope>
    <source>
        <strain evidence="5 6">CENA595</strain>
    </source>
</reference>
<evidence type="ECO:0000313" key="5">
    <source>
        <dbReference type="EMBL" id="KJH70890.1"/>
    </source>
</evidence>
<evidence type="ECO:0000259" key="4">
    <source>
        <dbReference type="PROSITE" id="PS50949"/>
    </source>
</evidence>
<evidence type="ECO:0000256" key="1">
    <source>
        <dbReference type="ARBA" id="ARBA00023015"/>
    </source>
</evidence>